<feature type="chain" id="PRO_5020561167" evidence="1">
    <location>
        <begin position="23"/>
        <end position="256"/>
    </location>
</feature>
<evidence type="ECO:0000313" key="2">
    <source>
        <dbReference type="EMBL" id="RYC29884.1"/>
    </source>
</evidence>
<dbReference type="AlphaFoldDB" id="A0A4V1RU46"/>
<reference evidence="2 3" key="1">
    <citation type="submission" date="2018-12" db="EMBL/GenBank/DDBJ databases">
        <authorList>
            <person name="Grouzdev D.S."/>
            <person name="Krutkina M.S."/>
        </authorList>
    </citation>
    <scope>NUCLEOTIDE SEQUENCE [LARGE SCALE GENOMIC DNA]</scope>
    <source>
        <strain evidence="2 3">RmlP026</strain>
    </source>
</reference>
<dbReference type="RefSeq" id="WP_129228975.1">
    <property type="nucleotide sequence ID" value="NZ_QYBB01000037.1"/>
</dbReference>
<feature type="signal peptide" evidence="1">
    <location>
        <begin position="1"/>
        <end position="22"/>
    </location>
</feature>
<dbReference type="EMBL" id="QYBB01000037">
    <property type="protein sequence ID" value="RYC29884.1"/>
    <property type="molecule type" value="Genomic_DNA"/>
</dbReference>
<dbReference type="Proteomes" id="UP000290759">
    <property type="component" value="Unassembled WGS sequence"/>
</dbReference>
<dbReference type="PANTHER" id="PTHR30632:SF11">
    <property type="entry name" value="BLR4797 PROTEIN"/>
    <property type="match status" value="1"/>
</dbReference>
<accession>A0A4V1RU46</accession>
<sequence length="256" mass="26215">MPHTFRAVALAALVLVPAAARAEDVDVMISGGFKSTYGALLPAFEAASGDRVTTRPGPSMGTTPDAIPQRLARGEPDDVLIMVGSALDGLVRDGAAVPGSKVDLALSPIGMAVKAGAPVPDISTVDKLRAALLAAKSVAYSDSASGVYIENELFTRLGIAAEMKGRARMIPATPVAEIVARGEAELGFQQVAEILPVPGITFAGRLPAEVQKNTVFSAGISAKARHPEAGRALIAFMASPAAAPVMERTGLDPAKP</sequence>
<dbReference type="SUPFAM" id="SSF53850">
    <property type="entry name" value="Periplasmic binding protein-like II"/>
    <property type="match status" value="1"/>
</dbReference>
<proteinExistence type="predicted"/>
<comment type="caution">
    <text evidence="2">The sequence shown here is derived from an EMBL/GenBank/DDBJ whole genome shotgun (WGS) entry which is preliminary data.</text>
</comment>
<organism evidence="2 3">
    <name type="scientific">Lichenibacterium minor</name>
    <dbReference type="NCBI Taxonomy" id="2316528"/>
    <lineage>
        <taxon>Bacteria</taxon>
        <taxon>Pseudomonadati</taxon>
        <taxon>Pseudomonadota</taxon>
        <taxon>Alphaproteobacteria</taxon>
        <taxon>Hyphomicrobiales</taxon>
        <taxon>Lichenihabitantaceae</taxon>
        <taxon>Lichenibacterium</taxon>
    </lineage>
</organism>
<dbReference type="InterPro" id="IPR050682">
    <property type="entry name" value="ModA/WtpA"/>
</dbReference>
<evidence type="ECO:0000313" key="3">
    <source>
        <dbReference type="Proteomes" id="UP000290759"/>
    </source>
</evidence>
<reference evidence="2 3" key="2">
    <citation type="submission" date="2019-02" db="EMBL/GenBank/DDBJ databases">
        <title>'Lichenibacterium ramalinii' gen. nov. sp. nov., 'Lichenibacterium minor' gen. nov. sp. nov.</title>
        <authorList>
            <person name="Pankratov T."/>
        </authorList>
    </citation>
    <scope>NUCLEOTIDE SEQUENCE [LARGE SCALE GENOMIC DNA]</scope>
    <source>
        <strain evidence="2 3">RmlP026</strain>
    </source>
</reference>
<dbReference type="OrthoDB" id="8216219at2"/>
<dbReference type="GO" id="GO:0015689">
    <property type="term" value="P:molybdate ion transport"/>
    <property type="evidence" value="ECO:0007669"/>
    <property type="project" value="TreeGrafter"/>
</dbReference>
<keyword evidence="1" id="KW-0732">Signal</keyword>
<keyword evidence="3" id="KW-1185">Reference proteome</keyword>
<evidence type="ECO:0000256" key="1">
    <source>
        <dbReference type="SAM" id="SignalP"/>
    </source>
</evidence>
<dbReference type="Gene3D" id="3.40.190.10">
    <property type="entry name" value="Periplasmic binding protein-like II"/>
    <property type="match status" value="2"/>
</dbReference>
<gene>
    <name evidence="2" type="ORF">D3273_21645</name>
</gene>
<dbReference type="Pfam" id="PF13531">
    <property type="entry name" value="SBP_bac_11"/>
    <property type="match status" value="1"/>
</dbReference>
<protein>
    <submittedName>
        <fullName evidence="2">ABC transporter substrate-binding protein</fullName>
    </submittedName>
</protein>
<dbReference type="PANTHER" id="PTHR30632">
    <property type="entry name" value="MOLYBDATE-BINDING PERIPLASMIC PROTEIN"/>
    <property type="match status" value="1"/>
</dbReference>
<dbReference type="GO" id="GO:0030973">
    <property type="term" value="F:molybdate ion binding"/>
    <property type="evidence" value="ECO:0007669"/>
    <property type="project" value="TreeGrafter"/>
</dbReference>
<name>A0A4V1RU46_9HYPH</name>